<dbReference type="GO" id="GO:0008482">
    <property type="term" value="F:sulfite oxidase activity"/>
    <property type="evidence" value="ECO:0007669"/>
    <property type="project" value="TreeGrafter"/>
</dbReference>
<dbReference type="AlphaFoldDB" id="A0A8H5GLE7"/>
<sequence length="358" mass="39693">MDYSQEPPHSQHLIIQAKEPFNAEAPTDALVEFAITPEGLVYCRNHGPVREFEDSEYCLTVKGNRKEVKLTMEDIRSLFPKAGIVATLQCAGNRRNEMGVIKKVNGVGWDAGVLANCSWSGARLKDVLEHVDIDVKDINHVCFASYATLCQDDDFYGASIPLEYAEKAENDVLLAYEMNDEPLSAEHGGPLRLVVPGHLGARWVKWLDTIVLSPDESPNFYQQRDYKILPPEIETKQQAAAVWSKYPAMTALPLNSVVCSVLKTSTTLLVKGYAVPGGTGNVKSVEVTTDEGRTWHAAKITYQEGKWSWTLWEAELAGVGETGLVCSRAIDESGRVQPKESSWNLRGVAFDAWGRKTY</sequence>
<dbReference type="SUPFAM" id="SSF56524">
    <property type="entry name" value="Oxidoreductase molybdopterin-binding domain"/>
    <property type="match status" value="1"/>
</dbReference>
<dbReference type="Gene3D" id="3.90.420.10">
    <property type="entry name" value="Oxidoreductase, molybdopterin-binding domain"/>
    <property type="match status" value="1"/>
</dbReference>
<dbReference type="GO" id="GO:0030151">
    <property type="term" value="F:molybdenum ion binding"/>
    <property type="evidence" value="ECO:0007669"/>
    <property type="project" value="InterPro"/>
</dbReference>
<dbReference type="Pfam" id="PF00174">
    <property type="entry name" value="Oxidored_molyb"/>
    <property type="match status" value="1"/>
</dbReference>
<keyword evidence="4" id="KW-0560">Oxidoreductase</keyword>
<evidence type="ECO:0008006" key="9">
    <source>
        <dbReference type="Google" id="ProtNLM"/>
    </source>
</evidence>
<gene>
    <name evidence="7" type="ORF">D9758_004063</name>
</gene>
<dbReference type="InterPro" id="IPR014756">
    <property type="entry name" value="Ig_E-set"/>
</dbReference>
<dbReference type="Gene3D" id="2.60.40.650">
    <property type="match status" value="1"/>
</dbReference>
<keyword evidence="3" id="KW-0479">Metal-binding</keyword>
<feature type="domain" description="Oxidoreductase molybdopterin-binding" evidence="5">
    <location>
        <begin position="46"/>
        <end position="221"/>
    </location>
</feature>
<evidence type="ECO:0000313" key="7">
    <source>
        <dbReference type="EMBL" id="KAF5367153.1"/>
    </source>
</evidence>
<dbReference type="PANTHER" id="PTHR19372:SF7">
    <property type="entry name" value="SULFITE OXIDASE, MITOCHONDRIAL"/>
    <property type="match status" value="1"/>
</dbReference>
<comment type="cofactor">
    <cofactor evidence="1">
        <name>Mo-molybdopterin</name>
        <dbReference type="ChEBI" id="CHEBI:71302"/>
    </cofactor>
</comment>
<feature type="domain" description="Moybdenum cofactor oxidoreductase dimerisation" evidence="6">
    <location>
        <begin position="250"/>
        <end position="355"/>
    </location>
</feature>
<dbReference type="InterPro" id="IPR005066">
    <property type="entry name" value="MoCF_OxRdtse_dimer"/>
</dbReference>
<evidence type="ECO:0000256" key="1">
    <source>
        <dbReference type="ARBA" id="ARBA00001924"/>
    </source>
</evidence>
<keyword evidence="8" id="KW-1185">Reference proteome</keyword>
<dbReference type="PRINTS" id="PR00407">
    <property type="entry name" value="EUMOPTERIN"/>
</dbReference>
<dbReference type="SUPFAM" id="SSF81296">
    <property type="entry name" value="E set domains"/>
    <property type="match status" value="1"/>
</dbReference>
<dbReference type="Pfam" id="PF03404">
    <property type="entry name" value="Mo-co_dimer"/>
    <property type="match status" value="1"/>
</dbReference>
<evidence type="ECO:0000259" key="6">
    <source>
        <dbReference type="Pfam" id="PF03404"/>
    </source>
</evidence>
<dbReference type="Proteomes" id="UP000559256">
    <property type="component" value="Unassembled WGS sequence"/>
</dbReference>
<proteinExistence type="predicted"/>
<evidence type="ECO:0000256" key="4">
    <source>
        <dbReference type="ARBA" id="ARBA00023002"/>
    </source>
</evidence>
<comment type="caution">
    <text evidence="7">The sequence shown here is derived from an EMBL/GenBank/DDBJ whole genome shotgun (WGS) entry which is preliminary data.</text>
</comment>
<name>A0A8H5GLE7_9AGAR</name>
<evidence type="ECO:0000259" key="5">
    <source>
        <dbReference type="Pfam" id="PF00174"/>
    </source>
</evidence>
<accession>A0A8H5GLE7</accession>
<dbReference type="GO" id="GO:0020037">
    <property type="term" value="F:heme binding"/>
    <property type="evidence" value="ECO:0007669"/>
    <property type="project" value="TreeGrafter"/>
</dbReference>
<evidence type="ECO:0000313" key="8">
    <source>
        <dbReference type="Proteomes" id="UP000559256"/>
    </source>
</evidence>
<dbReference type="GO" id="GO:0006790">
    <property type="term" value="P:sulfur compound metabolic process"/>
    <property type="evidence" value="ECO:0007669"/>
    <property type="project" value="TreeGrafter"/>
</dbReference>
<dbReference type="InterPro" id="IPR036374">
    <property type="entry name" value="OxRdtase_Mopterin-bd_sf"/>
</dbReference>
<evidence type="ECO:0000256" key="3">
    <source>
        <dbReference type="ARBA" id="ARBA00022723"/>
    </source>
</evidence>
<keyword evidence="2" id="KW-0500">Molybdenum</keyword>
<dbReference type="GO" id="GO:0005739">
    <property type="term" value="C:mitochondrion"/>
    <property type="evidence" value="ECO:0007669"/>
    <property type="project" value="TreeGrafter"/>
</dbReference>
<dbReference type="InterPro" id="IPR000572">
    <property type="entry name" value="OxRdtase_Mopterin-bd_dom"/>
</dbReference>
<dbReference type="OrthoDB" id="10051395at2759"/>
<reference evidence="7 8" key="1">
    <citation type="journal article" date="2020" name="ISME J.">
        <title>Uncovering the hidden diversity of litter-decomposition mechanisms in mushroom-forming fungi.</title>
        <authorList>
            <person name="Floudas D."/>
            <person name="Bentzer J."/>
            <person name="Ahren D."/>
            <person name="Johansson T."/>
            <person name="Persson P."/>
            <person name="Tunlid A."/>
        </authorList>
    </citation>
    <scope>NUCLEOTIDE SEQUENCE [LARGE SCALE GENOMIC DNA]</scope>
    <source>
        <strain evidence="7 8">CBS 291.85</strain>
    </source>
</reference>
<dbReference type="PANTHER" id="PTHR19372">
    <property type="entry name" value="SULFITE REDUCTASE"/>
    <property type="match status" value="1"/>
</dbReference>
<protein>
    <recommendedName>
        <fullName evidence="9">Sulfite oxidase</fullName>
    </recommendedName>
</protein>
<dbReference type="GO" id="GO:0043546">
    <property type="term" value="F:molybdopterin cofactor binding"/>
    <property type="evidence" value="ECO:0007669"/>
    <property type="project" value="TreeGrafter"/>
</dbReference>
<dbReference type="InterPro" id="IPR008335">
    <property type="entry name" value="Mopterin_OxRdtase_euk"/>
</dbReference>
<organism evidence="7 8">
    <name type="scientific">Tetrapyrgos nigripes</name>
    <dbReference type="NCBI Taxonomy" id="182062"/>
    <lineage>
        <taxon>Eukaryota</taxon>
        <taxon>Fungi</taxon>
        <taxon>Dikarya</taxon>
        <taxon>Basidiomycota</taxon>
        <taxon>Agaricomycotina</taxon>
        <taxon>Agaricomycetes</taxon>
        <taxon>Agaricomycetidae</taxon>
        <taxon>Agaricales</taxon>
        <taxon>Marasmiineae</taxon>
        <taxon>Marasmiaceae</taxon>
        <taxon>Tetrapyrgos</taxon>
    </lineage>
</organism>
<dbReference type="EMBL" id="JAACJM010000020">
    <property type="protein sequence ID" value="KAF5367153.1"/>
    <property type="molecule type" value="Genomic_DNA"/>
</dbReference>
<evidence type="ECO:0000256" key="2">
    <source>
        <dbReference type="ARBA" id="ARBA00022505"/>
    </source>
</evidence>
<dbReference type="FunFam" id="3.90.420.10:FF:000002">
    <property type="entry name" value="sulfite oxidase, mitochondrial"/>
    <property type="match status" value="1"/>
</dbReference>